<keyword evidence="4" id="KW-0808">Transferase</keyword>
<dbReference type="SUPFAM" id="SSF55874">
    <property type="entry name" value="ATPase domain of HSP90 chaperone/DNA topoisomerase II/histidine kinase"/>
    <property type="match status" value="1"/>
</dbReference>
<keyword evidence="8" id="KW-1133">Transmembrane helix</keyword>
<protein>
    <recommendedName>
        <fullName evidence="2">histidine kinase</fullName>
        <ecNumber evidence="2">2.7.13.3</ecNumber>
    </recommendedName>
</protein>
<feature type="repeat" description="TPR" evidence="7">
    <location>
        <begin position="315"/>
        <end position="348"/>
    </location>
</feature>
<feature type="domain" description="Histidine kinase" evidence="9">
    <location>
        <begin position="525"/>
        <end position="743"/>
    </location>
</feature>
<dbReference type="Gene3D" id="3.30.565.10">
    <property type="entry name" value="Histidine kinase-like ATPase, C-terminal domain"/>
    <property type="match status" value="1"/>
</dbReference>
<dbReference type="PROSITE" id="PS50109">
    <property type="entry name" value="HIS_KIN"/>
    <property type="match status" value="1"/>
</dbReference>
<evidence type="ECO:0000256" key="7">
    <source>
        <dbReference type="PROSITE-ProRule" id="PRU00339"/>
    </source>
</evidence>
<dbReference type="Gene3D" id="1.10.287.130">
    <property type="match status" value="1"/>
</dbReference>
<dbReference type="InterPro" id="IPR004358">
    <property type="entry name" value="Sig_transdc_His_kin-like_C"/>
</dbReference>
<gene>
    <name evidence="10" type="ORF">KEM10_20345</name>
</gene>
<dbReference type="Pfam" id="PF13424">
    <property type="entry name" value="TPR_12"/>
    <property type="match status" value="3"/>
</dbReference>
<evidence type="ECO:0000256" key="6">
    <source>
        <dbReference type="ARBA" id="ARBA00023012"/>
    </source>
</evidence>
<dbReference type="InterPro" id="IPR011990">
    <property type="entry name" value="TPR-like_helical_dom_sf"/>
</dbReference>
<keyword evidence="8" id="KW-0472">Membrane</keyword>
<dbReference type="SMART" id="SM00388">
    <property type="entry name" value="HisKA"/>
    <property type="match status" value="1"/>
</dbReference>
<evidence type="ECO:0000256" key="2">
    <source>
        <dbReference type="ARBA" id="ARBA00012438"/>
    </source>
</evidence>
<dbReference type="SMART" id="SM00028">
    <property type="entry name" value="TPR"/>
    <property type="match status" value="9"/>
</dbReference>
<dbReference type="EMBL" id="JAGUCO010000026">
    <property type="protein sequence ID" value="MBS2100648.1"/>
    <property type="molecule type" value="Genomic_DNA"/>
</dbReference>
<dbReference type="SUPFAM" id="SSF48452">
    <property type="entry name" value="TPR-like"/>
    <property type="match status" value="2"/>
</dbReference>
<dbReference type="CDD" id="cd00082">
    <property type="entry name" value="HisKA"/>
    <property type="match status" value="1"/>
</dbReference>
<dbReference type="InterPro" id="IPR050736">
    <property type="entry name" value="Sensor_HK_Regulatory"/>
</dbReference>
<dbReference type="SMART" id="SM00387">
    <property type="entry name" value="HATPase_c"/>
    <property type="match status" value="1"/>
</dbReference>
<keyword evidence="3" id="KW-0597">Phosphoprotein</keyword>
<dbReference type="InterPro" id="IPR003594">
    <property type="entry name" value="HATPase_dom"/>
</dbReference>
<sequence>MFTNQLRYVVASLLLFINLGFYAQNSGMLQEPDSVDGVNSSIDFKSQFEKLENAQDVIESCQNSDKKELTNQERFTLYLETGVRLYDLEDSENAREYLNKAKAISSKDKSYKQLGRLYNYIGWLASDRNAYGEAIGYFKAASQYYSKAKQYVYQGNTYNSIGAMYWYQRNYALALSYFNQAYELGERSNDNELKLKGLTNKGVVLNQLAQYSEALNCLEEALELNKIEGSNASRASLLNNMGNIHYALKQDNSAIRNYKEAMKLYIELDDKSGISSCHNNLGEVYLRLGNVRAALESYQTSLQFIDVEHDSASIAVAYVNIGRAHQTDEAYLKAVSYFEKALKIMVSNEDLSLEAETYLHLAQTVSESKNYSEAQNYLLKAIAISKRIDEKPILADCYKTLAEVSEKQSKFKEALKYQKVYVSMKDSITDEQAMINSARMEAVYNLLQKDETISKLEQDNISKEEDLARMKETRTLYLIISIALFGSIIFLILLFRLKRKTSLQLKEKNRELAQLNATKDKFFSIIAHDLKSPFSSLMGFAEMLCLHAETKNTKEVIDYAQVIHNSTKRLLGLVENLLQWSRTQLGTTEYKPMQIDVSIHTHNIVSLLRLNAEEKDIVISPKVEKDLVAWADLNLFSTVLRNLISNAIKFSRVGSVIYVMAQKKNDLIEVSVSDSGVGIRQENIEKLFSVDTAFSTKGTFNEKGTGIGLVLCKEFVEINKGSIWVESELEKGSTFTFTLPINKAE</sequence>
<dbReference type="EC" id="2.7.13.3" evidence="2"/>
<dbReference type="Proteomes" id="UP000708576">
    <property type="component" value="Unassembled WGS sequence"/>
</dbReference>
<dbReference type="PRINTS" id="PR00344">
    <property type="entry name" value="BCTRLSENSOR"/>
</dbReference>
<evidence type="ECO:0000259" key="9">
    <source>
        <dbReference type="PROSITE" id="PS50109"/>
    </source>
</evidence>
<dbReference type="InterPro" id="IPR005467">
    <property type="entry name" value="His_kinase_dom"/>
</dbReference>
<dbReference type="Gene3D" id="1.25.40.10">
    <property type="entry name" value="Tetratricopeptide repeat domain"/>
    <property type="match status" value="2"/>
</dbReference>
<accession>A0ABS5K0K5</accession>
<comment type="catalytic activity">
    <reaction evidence="1">
        <text>ATP + protein L-histidine = ADP + protein N-phospho-L-histidine.</text>
        <dbReference type="EC" id="2.7.13.3"/>
    </reaction>
</comment>
<evidence type="ECO:0000256" key="8">
    <source>
        <dbReference type="SAM" id="Phobius"/>
    </source>
</evidence>
<feature type="repeat" description="TPR" evidence="7">
    <location>
        <begin position="275"/>
        <end position="308"/>
    </location>
</feature>
<proteinExistence type="predicted"/>
<dbReference type="InterPro" id="IPR036890">
    <property type="entry name" value="HATPase_C_sf"/>
</dbReference>
<organism evidence="10 11">
    <name type="scientific">Carboxylicivirga linearis</name>
    <dbReference type="NCBI Taxonomy" id="1628157"/>
    <lineage>
        <taxon>Bacteria</taxon>
        <taxon>Pseudomonadati</taxon>
        <taxon>Bacteroidota</taxon>
        <taxon>Bacteroidia</taxon>
        <taxon>Marinilabiliales</taxon>
        <taxon>Marinilabiliaceae</taxon>
        <taxon>Carboxylicivirga</taxon>
    </lineage>
</organism>
<keyword evidence="7" id="KW-0802">TPR repeat</keyword>
<dbReference type="PANTHER" id="PTHR43711">
    <property type="entry name" value="TWO-COMPONENT HISTIDINE KINASE"/>
    <property type="match status" value="1"/>
</dbReference>
<feature type="transmembrane region" description="Helical" evidence="8">
    <location>
        <begin position="476"/>
        <end position="497"/>
    </location>
</feature>
<dbReference type="Pfam" id="PF00512">
    <property type="entry name" value="HisKA"/>
    <property type="match status" value="1"/>
</dbReference>
<evidence type="ECO:0000256" key="4">
    <source>
        <dbReference type="ARBA" id="ARBA00022679"/>
    </source>
</evidence>
<evidence type="ECO:0000256" key="3">
    <source>
        <dbReference type="ARBA" id="ARBA00022553"/>
    </source>
</evidence>
<feature type="repeat" description="TPR" evidence="7">
    <location>
        <begin position="195"/>
        <end position="228"/>
    </location>
</feature>
<reference evidence="10 11" key="1">
    <citation type="journal article" date="2015" name="Int. J. Syst. Evol. Microbiol.">
        <title>Carboxylicivirga linearis sp. nov., isolated from a sea cucumber culture pond.</title>
        <authorList>
            <person name="Wang F.Q."/>
            <person name="Zhou Y.X."/>
            <person name="Lin X.Z."/>
            <person name="Chen G.J."/>
            <person name="Du Z.J."/>
        </authorList>
    </citation>
    <scope>NUCLEOTIDE SEQUENCE [LARGE SCALE GENOMIC DNA]</scope>
    <source>
        <strain evidence="10 11">FB218</strain>
    </source>
</reference>
<evidence type="ECO:0000256" key="1">
    <source>
        <dbReference type="ARBA" id="ARBA00000085"/>
    </source>
</evidence>
<dbReference type="GO" id="GO:0016301">
    <property type="term" value="F:kinase activity"/>
    <property type="evidence" value="ECO:0007669"/>
    <property type="project" value="UniProtKB-KW"/>
</dbReference>
<dbReference type="RefSeq" id="WP_212218903.1">
    <property type="nucleotide sequence ID" value="NZ_JAGUCO010000026.1"/>
</dbReference>
<evidence type="ECO:0000313" key="10">
    <source>
        <dbReference type="EMBL" id="MBS2100648.1"/>
    </source>
</evidence>
<feature type="repeat" description="TPR" evidence="7">
    <location>
        <begin position="155"/>
        <end position="188"/>
    </location>
</feature>
<dbReference type="InterPro" id="IPR036097">
    <property type="entry name" value="HisK_dim/P_sf"/>
</dbReference>
<evidence type="ECO:0000313" key="11">
    <source>
        <dbReference type="Proteomes" id="UP000708576"/>
    </source>
</evidence>
<keyword evidence="5 10" id="KW-0418">Kinase</keyword>
<dbReference type="Pfam" id="PF02518">
    <property type="entry name" value="HATPase_c"/>
    <property type="match status" value="1"/>
</dbReference>
<name>A0ABS5K0K5_9BACT</name>
<keyword evidence="11" id="KW-1185">Reference proteome</keyword>
<comment type="caution">
    <text evidence="10">The sequence shown here is derived from an EMBL/GenBank/DDBJ whole genome shotgun (WGS) entry which is preliminary data.</text>
</comment>
<keyword evidence="8" id="KW-0812">Transmembrane</keyword>
<dbReference type="PROSITE" id="PS50005">
    <property type="entry name" value="TPR"/>
    <property type="match status" value="4"/>
</dbReference>
<dbReference type="PANTHER" id="PTHR43711:SF1">
    <property type="entry name" value="HISTIDINE KINASE 1"/>
    <property type="match status" value="1"/>
</dbReference>
<dbReference type="InterPro" id="IPR019734">
    <property type="entry name" value="TPR_rpt"/>
</dbReference>
<dbReference type="SUPFAM" id="SSF47384">
    <property type="entry name" value="Homodimeric domain of signal transducing histidine kinase"/>
    <property type="match status" value="1"/>
</dbReference>
<dbReference type="InterPro" id="IPR003661">
    <property type="entry name" value="HisK_dim/P_dom"/>
</dbReference>
<evidence type="ECO:0000256" key="5">
    <source>
        <dbReference type="ARBA" id="ARBA00022777"/>
    </source>
</evidence>
<keyword evidence="6" id="KW-0902">Two-component regulatory system</keyword>